<evidence type="ECO:0000256" key="1">
    <source>
        <dbReference type="SAM" id="MobiDB-lite"/>
    </source>
</evidence>
<sequence>MSFWPFSKKKDKRSAIVVDGEGKSEDASSKKLSKAASDVEKGGSQGNKKISPPKKKITNKNKNQKKQTNKKSDDLQANGRHKPPQQGIEFSTTNSNSKKTNKRVIDFRDYFVSLAFKDLDIIPFTIELAESIHYTWNQNAIKKTLNICSKWYPMDNTSYFLNKVMQIAAPTYEADFDDYVLSLCFNVHVCFCCKVNYLYTF</sequence>
<dbReference type="Proteomes" id="UP000023152">
    <property type="component" value="Unassembled WGS sequence"/>
</dbReference>
<accession>X6MTU0</accession>
<feature type="compositionally biased region" description="Basic and acidic residues" evidence="1">
    <location>
        <begin position="20"/>
        <end position="29"/>
    </location>
</feature>
<reference evidence="2 3" key="1">
    <citation type="journal article" date="2013" name="Curr. Biol.">
        <title>The Genome of the Foraminiferan Reticulomyxa filosa.</title>
        <authorList>
            <person name="Glockner G."/>
            <person name="Hulsmann N."/>
            <person name="Schleicher M."/>
            <person name="Noegel A.A."/>
            <person name="Eichinger L."/>
            <person name="Gallinger C."/>
            <person name="Pawlowski J."/>
            <person name="Sierra R."/>
            <person name="Euteneuer U."/>
            <person name="Pillet L."/>
            <person name="Moustafa A."/>
            <person name="Platzer M."/>
            <person name="Groth M."/>
            <person name="Szafranski K."/>
            <person name="Schliwa M."/>
        </authorList>
    </citation>
    <scope>NUCLEOTIDE SEQUENCE [LARGE SCALE GENOMIC DNA]</scope>
</reference>
<name>X6MTU0_RETFI</name>
<proteinExistence type="predicted"/>
<dbReference type="InterPro" id="IPR011025">
    <property type="entry name" value="GproteinA_insert"/>
</dbReference>
<organism evidence="2 3">
    <name type="scientific">Reticulomyxa filosa</name>
    <dbReference type="NCBI Taxonomy" id="46433"/>
    <lineage>
        <taxon>Eukaryota</taxon>
        <taxon>Sar</taxon>
        <taxon>Rhizaria</taxon>
        <taxon>Retaria</taxon>
        <taxon>Foraminifera</taxon>
        <taxon>Monothalamids</taxon>
        <taxon>Reticulomyxidae</taxon>
        <taxon>Reticulomyxa</taxon>
    </lineage>
</organism>
<feature type="compositionally biased region" description="Basic residues" evidence="1">
    <location>
        <begin position="51"/>
        <end position="69"/>
    </location>
</feature>
<evidence type="ECO:0000313" key="3">
    <source>
        <dbReference type="Proteomes" id="UP000023152"/>
    </source>
</evidence>
<keyword evidence="3" id="KW-1185">Reference proteome</keyword>
<feature type="region of interest" description="Disordered" evidence="1">
    <location>
        <begin position="1"/>
        <end position="96"/>
    </location>
</feature>
<protein>
    <submittedName>
        <fullName evidence="2">Uncharacterized protein</fullName>
    </submittedName>
</protein>
<dbReference type="SUPFAM" id="SSF47895">
    <property type="entry name" value="Transducin (alpha subunit), insertion domain"/>
    <property type="match status" value="1"/>
</dbReference>
<dbReference type="GO" id="GO:0007165">
    <property type="term" value="P:signal transduction"/>
    <property type="evidence" value="ECO:0007669"/>
    <property type="project" value="InterPro"/>
</dbReference>
<dbReference type="AlphaFoldDB" id="X6MTU0"/>
<evidence type="ECO:0000313" key="2">
    <source>
        <dbReference type="EMBL" id="ETO16535.1"/>
    </source>
</evidence>
<dbReference type="EMBL" id="ASPP01018148">
    <property type="protein sequence ID" value="ETO16535.1"/>
    <property type="molecule type" value="Genomic_DNA"/>
</dbReference>
<comment type="caution">
    <text evidence="2">The sequence shown here is derived from an EMBL/GenBank/DDBJ whole genome shotgun (WGS) entry which is preliminary data.</text>
</comment>
<gene>
    <name evidence="2" type="ORF">RFI_20808</name>
</gene>
<dbReference type="Gene3D" id="1.10.400.10">
    <property type="entry name" value="GI Alpha 1, domain 2-like"/>
    <property type="match status" value="1"/>
</dbReference>